<comment type="caution">
    <text evidence="2">The sequence shown here is derived from an EMBL/GenBank/DDBJ whole genome shotgun (WGS) entry which is preliminary data.</text>
</comment>
<feature type="non-terminal residue" evidence="2">
    <location>
        <position position="1"/>
    </location>
</feature>
<feature type="region of interest" description="Disordered" evidence="1">
    <location>
        <begin position="1"/>
        <end position="30"/>
    </location>
</feature>
<dbReference type="AlphaFoldDB" id="A0A7J7LE13"/>
<dbReference type="EMBL" id="JACGCM010002347">
    <property type="protein sequence ID" value="KAF6140867.1"/>
    <property type="molecule type" value="Genomic_DNA"/>
</dbReference>
<keyword evidence="3" id="KW-1185">Reference proteome</keyword>
<feature type="compositionally biased region" description="Polar residues" evidence="1">
    <location>
        <begin position="18"/>
        <end position="29"/>
    </location>
</feature>
<evidence type="ECO:0000313" key="3">
    <source>
        <dbReference type="Proteomes" id="UP000541444"/>
    </source>
</evidence>
<reference evidence="2 3" key="1">
    <citation type="journal article" date="2020" name="IScience">
        <title>Genome Sequencing of the Endangered Kingdonia uniflora (Circaeasteraceae, Ranunculales) Reveals Potential Mechanisms of Evolutionary Specialization.</title>
        <authorList>
            <person name="Sun Y."/>
            <person name="Deng T."/>
            <person name="Zhang A."/>
            <person name="Moore M.J."/>
            <person name="Landis J.B."/>
            <person name="Lin N."/>
            <person name="Zhang H."/>
            <person name="Zhang X."/>
            <person name="Huang J."/>
            <person name="Zhang X."/>
            <person name="Sun H."/>
            <person name="Wang H."/>
        </authorList>
    </citation>
    <scope>NUCLEOTIDE SEQUENCE [LARGE SCALE GENOMIC DNA]</scope>
    <source>
        <strain evidence="2">TB1705</strain>
        <tissue evidence="2">Leaf</tissue>
    </source>
</reference>
<gene>
    <name evidence="2" type="ORF">GIB67_042280</name>
</gene>
<proteinExistence type="predicted"/>
<name>A0A7J7LE13_9MAGN</name>
<dbReference type="Proteomes" id="UP000541444">
    <property type="component" value="Unassembled WGS sequence"/>
</dbReference>
<accession>A0A7J7LE13</accession>
<organism evidence="2 3">
    <name type="scientific">Kingdonia uniflora</name>
    <dbReference type="NCBI Taxonomy" id="39325"/>
    <lineage>
        <taxon>Eukaryota</taxon>
        <taxon>Viridiplantae</taxon>
        <taxon>Streptophyta</taxon>
        <taxon>Embryophyta</taxon>
        <taxon>Tracheophyta</taxon>
        <taxon>Spermatophyta</taxon>
        <taxon>Magnoliopsida</taxon>
        <taxon>Ranunculales</taxon>
        <taxon>Circaeasteraceae</taxon>
        <taxon>Kingdonia</taxon>
    </lineage>
</organism>
<protein>
    <submittedName>
        <fullName evidence="2">Uncharacterized protein</fullName>
    </submittedName>
</protein>
<evidence type="ECO:0000256" key="1">
    <source>
        <dbReference type="SAM" id="MobiDB-lite"/>
    </source>
</evidence>
<dbReference type="OrthoDB" id="2002476at2759"/>
<sequence length="250" mass="27850">MTVPSSTLATAPIPPQPSVQDPSMLMSKQRSAKRENLQWKSLLMCKQSPMHVTTEGSVLVKQAEDAASNKKVDYYLLFTLTQKCRKEICGWSAGTDVCEKNNRASRQIHDICERLLIKPLSIPQVLCNKGVAGSSSEELLASFCDNIPKKGGSEKLSDEAIEETLDKEVGPSIAISFSVYETLRSSWQIRRSQDSTILVNKVHLAVNFVSEKASQASYFAYEKTGEAVNMEKVQNKRQTMHTPLPRTPWV</sequence>
<evidence type="ECO:0000313" key="2">
    <source>
        <dbReference type="EMBL" id="KAF6140867.1"/>
    </source>
</evidence>